<feature type="transmembrane region" description="Helical" evidence="7">
    <location>
        <begin position="48"/>
        <end position="77"/>
    </location>
</feature>
<comment type="subcellular location">
    <subcellularLocation>
        <location evidence="1">Cell membrane</location>
        <topology evidence="1">Multi-pass membrane protein</topology>
    </subcellularLocation>
</comment>
<dbReference type="InterPro" id="IPR017039">
    <property type="entry name" value="Virul_fac_BrkB"/>
</dbReference>
<dbReference type="Proteomes" id="UP000215405">
    <property type="component" value="Unassembled WGS sequence"/>
</dbReference>
<dbReference type="NCBIfam" id="TIGR00765">
    <property type="entry name" value="yihY_not_rbn"/>
    <property type="match status" value="1"/>
</dbReference>
<evidence type="ECO:0000256" key="3">
    <source>
        <dbReference type="ARBA" id="ARBA00022692"/>
    </source>
</evidence>
<evidence type="ECO:0000256" key="7">
    <source>
        <dbReference type="SAM" id="Phobius"/>
    </source>
</evidence>
<evidence type="ECO:0000256" key="6">
    <source>
        <dbReference type="SAM" id="MobiDB-lite"/>
    </source>
</evidence>
<keyword evidence="2" id="KW-1003">Cell membrane</keyword>
<dbReference type="GO" id="GO:0005886">
    <property type="term" value="C:plasma membrane"/>
    <property type="evidence" value="ECO:0007669"/>
    <property type="project" value="UniProtKB-SubCell"/>
</dbReference>
<reference evidence="9" key="1">
    <citation type="journal article" date="2017" name="Int. J. Syst. Evol. Microbiol.">
        <title>Notoacmeibacter marinus gen. nov., sp. nov., isolated from the gut of a limpet and proposal of Notoacmeibacteraceae fam. nov. in the order Rhizobiales of the class Alphaproteobacteria.</title>
        <authorList>
            <person name="Huang Z."/>
            <person name="Guo F."/>
            <person name="Lai Q."/>
        </authorList>
    </citation>
    <scope>NUCLEOTIDE SEQUENCE [LARGE SCALE GENOMIC DNA]</scope>
    <source>
        <strain evidence="9">XMTR2A4</strain>
    </source>
</reference>
<evidence type="ECO:0000313" key="9">
    <source>
        <dbReference type="Proteomes" id="UP000215405"/>
    </source>
</evidence>
<dbReference type="EMBL" id="NBYO01000001">
    <property type="protein sequence ID" value="OXT02238.1"/>
    <property type="molecule type" value="Genomic_DNA"/>
</dbReference>
<evidence type="ECO:0000256" key="5">
    <source>
        <dbReference type="ARBA" id="ARBA00023136"/>
    </source>
</evidence>
<protein>
    <submittedName>
        <fullName evidence="8">Uncharacterized protein</fullName>
    </submittedName>
</protein>
<dbReference type="PANTHER" id="PTHR30213:SF0">
    <property type="entry name" value="UPF0761 MEMBRANE PROTEIN YIHY"/>
    <property type="match status" value="1"/>
</dbReference>
<name>A0A231V221_9HYPH</name>
<evidence type="ECO:0000256" key="2">
    <source>
        <dbReference type="ARBA" id="ARBA00022475"/>
    </source>
</evidence>
<accession>A0A231V221</accession>
<keyword evidence="3 7" id="KW-0812">Transmembrane</keyword>
<evidence type="ECO:0000256" key="1">
    <source>
        <dbReference type="ARBA" id="ARBA00004651"/>
    </source>
</evidence>
<dbReference type="Pfam" id="PF03631">
    <property type="entry name" value="Virul_fac_BrkB"/>
    <property type="match status" value="1"/>
</dbReference>
<evidence type="ECO:0000313" key="8">
    <source>
        <dbReference type="EMBL" id="OXT02238.1"/>
    </source>
</evidence>
<dbReference type="PANTHER" id="PTHR30213">
    <property type="entry name" value="INNER MEMBRANE PROTEIN YHJD"/>
    <property type="match status" value="1"/>
</dbReference>
<sequence length="385" mass="41778">MRQGCISKGGTIMADGRGRQARSVTDIPAAGWKDVLLRVYQEITDDRVLLVAAGVTFYLLLAMVPALSALVSVYGLFTDPTQIQEQIAMLSGFIPGGGMEILEQQMSRLASQGKTTLGLTFAISLGLALWSANAGMKSIFEGMNVAYDEVEERGFIKLTLVSLLFTVCFLVSIVAVLALVLALPALIALFNLPDSWSWIAQIAGYILLAVAVSLGIAAIYRWGPSRANARWEWITPGMIVSLIVLVVMSVIFTWYAANFGSYNETYGSLGALIGFMTWIWLAVAILMIGAELNAELEHQTRRDTTTSPREPMGERGAVVADRVAGGPDRTGGRSRSETSSDSNTQSGHETGRKASSRRPSASSLWWTAPAMLTLYVLQRRREKKG</sequence>
<feature type="transmembrane region" description="Helical" evidence="7">
    <location>
        <begin position="234"/>
        <end position="257"/>
    </location>
</feature>
<keyword evidence="9" id="KW-1185">Reference proteome</keyword>
<feature type="region of interest" description="Disordered" evidence="6">
    <location>
        <begin position="298"/>
        <end position="361"/>
    </location>
</feature>
<feature type="transmembrane region" description="Helical" evidence="7">
    <location>
        <begin position="160"/>
        <end position="190"/>
    </location>
</feature>
<evidence type="ECO:0000256" key="4">
    <source>
        <dbReference type="ARBA" id="ARBA00022989"/>
    </source>
</evidence>
<feature type="transmembrane region" description="Helical" evidence="7">
    <location>
        <begin position="115"/>
        <end position="140"/>
    </location>
</feature>
<proteinExistence type="predicted"/>
<feature type="transmembrane region" description="Helical" evidence="7">
    <location>
        <begin position="269"/>
        <end position="290"/>
    </location>
</feature>
<gene>
    <name evidence="8" type="ORF">B7H23_04805</name>
</gene>
<keyword evidence="5 7" id="KW-0472">Membrane</keyword>
<keyword evidence="4 7" id="KW-1133">Transmembrane helix</keyword>
<organism evidence="8 9">
    <name type="scientific">Notoacmeibacter marinus</name>
    <dbReference type="NCBI Taxonomy" id="1876515"/>
    <lineage>
        <taxon>Bacteria</taxon>
        <taxon>Pseudomonadati</taxon>
        <taxon>Pseudomonadota</taxon>
        <taxon>Alphaproteobacteria</taxon>
        <taxon>Hyphomicrobiales</taxon>
        <taxon>Notoacmeibacteraceae</taxon>
        <taxon>Notoacmeibacter</taxon>
    </lineage>
</organism>
<feature type="transmembrane region" description="Helical" evidence="7">
    <location>
        <begin position="202"/>
        <end position="222"/>
    </location>
</feature>
<dbReference type="AlphaFoldDB" id="A0A231V221"/>
<comment type="caution">
    <text evidence="8">The sequence shown here is derived from an EMBL/GenBank/DDBJ whole genome shotgun (WGS) entry which is preliminary data.</text>
</comment>